<dbReference type="PRINTS" id="PR00081">
    <property type="entry name" value="GDHRDH"/>
</dbReference>
<accession>A0A917NAR7</accession>
<sequence>MADTQFQGRAVIVTGGGTGIGRVTARAFAEQGADVLVVGRTEARLAETAAGAPRIRTLVADISAPGTADTVVGTAVELFGRVDVLVNNAAVARQAPLGQVERAAAEEMFAVNLLAPVLLTQAATDHLAETGGVVVNVSTSTGQRGWPVPATAFYAAMKTALESLTRTWAVELAPRGVRVVAVAPGPIATPIAQDQGLDIERIEAVRRALTEHVPLRRLGTPEEVAFWIVQLARPEAGFTTGLVLPVDGGAAVG</sequence>
<dbReference type="EMBL" id="BMMT01000006">
    <property type="protein sequence ID" value="GGI83898.1"/>
    <property type="molecule type" value="Genomic_DNA"/>
</dbReference>
<organism evidence="3 4">
    <name type="scientific">Saccharopolyspora thermophila</name>
    <dbReference type="NCBI Taxonomy" id="89367"/>
    <lineage>
        <taxon>Bacteria</taxon>
        <taxon>Bacillati</taxon>
        <taxon>Actinomycetota</taxon>
        <taxon>Actinomycetes</taxon>
        <taxon>Pseudonocardiales</taxon>
        <taxon>Pseudonocardiaceae</taxon>
        <taxon>Saccharopolyspora</taxon>
    </lineage>
</organism>
<evidence type="ECO:0000313" key="5">
    <source>
        <dbReference type="Proteomes" id="UP001500220"/>
    </source>
</evidence>
<name>A0A917NAR7_9PSEU</name>
<dbReference type="Gene3D" id="3.40.50.720">
    <property type="entry name" value="NAD(P)-binding Rossmann-like Domain"/>
    <property type="match status" value="1"/>
</dbReference>
<dbReference type="InterPro" id="IPR036291">
    <property type="entry name" value="NAD(P)-bd_dom_sf"/>
</dbReference>
<dbReference type="PANTHER" id="PTHR43975:SF2">
    <property type="entry name" value="EG:BACR7A4.14 PROTEIN-RELATED"/>
    <property type="match status" value="1"/>
</dbReference>
<comment type="caution">
    <text evidence="3">The sequence shown here is derived from an EMBL/GenBank/DDBJ whole genome shotgun (WGS) entry which is preliminary data.</text>
</comment>
<evidence type="ECO:0000313" key="3">
    <source>
        <dbReference type="EMBL" id="GGI83898.1"/>
    </source>
</evidence>
<keyword evidence="5" id="KW-1185">Reference proteome</keyword>
<dbReference type="AlphaFoldDB" id="A0A917NAR7"/>
<gene>
    <name evidence="2" type="ORF">GCM10009545_19100</name>
    <name evidence="3" type="ORF">GCM10011581_21340</name>
</gene>
<evidence type="ECO:0000256" key="1">
    <source>
        <dbReference type="ARBA" id="ARBA00023002"/>
    </source>
</evidence>
<reference evidence="3" key="3">
    <citation type="submission" date="2020-09" db="EMBL/GenBank/DDBJ databases">
        <authorList>
            <person name="Sun Q."/>
            <person name="Zhou Y."/>
        </authorList>
    </citation>
    <scope>NUCLEOTIDE SEQUENCE</scope>
    <source>
        <strain evidence="3">CGMCC 4.7206</strain>
    </source>
</reference>
<protein>
    <submittedName>
        <fullName evidence="3">Ketoreductase</fullName>
    </submittedName>
    <submittedName>
        <fullName evidence="2">SDR family oxidoreductase</fullName>
    </submittedName>
</protein>
<dbReference type="PRINTS" id="PR00080">
    <property type="entry name" value="SDRFAMILY"/>
</dbReference>
<dbReference type="CDD" id="cd05233">
    <property type="entry name" value="SDR_c"/>
    <property type="match status" value="1"/>
</dbReference>
<dbReference type="EMBL" id="BAAAHC010000008">
    <property type="protein sequence ID" value="GAA0517220.1"/>
    <property type="molecule type" value="Genomic_DNA"/>
</dbReference>
<dbReference type="InterPro" id="IPR002347">
    <property type="entry name" value="SDR_fam"/>
</dbReference>
<reference evidence="2" key="4">
    <citation type="submission" date="2023-12" db="EMBL/GenBank/DDBJ databases">
        <authorList>
            <person name="Sun Q."/>
            <person name="Inoue M."/>
        </authorList>
    </citation>
    <scope>NUCLEOTIDE SEQUENCE</scope>
    <source>
        <strain evidence="2">JCM 10664</strain>
    </source>
</reference>
<dbReference type="GO" id="GO:0016491">
    <property type="term" value="F:oxidoreductase activity"/>
    <property type="evidence" value="ECO:0007669"/>
    <property type="project" value="UniProtKB-KW"/>
</dbReference>
<keyword evidence="1" id="KW-0560">Oxidoreductase</keyword>
<dbReference type="RefSeq" id="WP_188987169.1">
    <property type="nucleotide sequence ID" value="NZ_BAAAHC010000008.1"/>
</dbReference>
<reference evidence="3 4" key="1">
    <citation type="journal article" date="2014" name="Int. J. Syst. Evol. Microbiol.">
        <title>Complete genome sequence of Corynebacterium casei LMG S-19264T (=DSM 44701T), isolated from a smear-ripened cheese.</title>
        <authorList>
            <consortium name="US DOE Joint Genome Institute (JGI-PGF)"/>
            <person name="Walter F."/>
            <person name="Albersmeier A."/>
            <person name="Kalinowski J."/>
            <person name="Ruckert C."/>
        </authorList>
    </citation>
    <scope>NUCLEOTIDE SEQUENCE [LARGE SCALE GENOMIC DNA]</scope>
    <source>
        <strain evidence="3 4">CGMCC 4.7206</strain>
    </source>
</reference>
<dbReference type="SUPFAM" id="SSF51735">
    <property type="entry name" value="NAD(P)-binding Rossmann-fold domains"/>
    <property type="match status" value="1"/>
</dbReference>
<evidence type="ECO:0000313" key="4">
    <source>
        <dbReference type="Proteomes" id="UP000597989"/>
    </source>
</evidence>
<dbReference type="PANTHER" id="PTHR43975">
    <property type="entry name" value="ZGC:101858"/>
    <property type="match status" value="1"/>
</dbReference>
<reference evidence="2 5" key="2">
    <citation type="journal article" date="2019" name="Int. J. Syst. Evol. Microbiol.">
        <title>The Global Catalogue of Microorganisms (GCM) 10K type strain sequencing project: providing services to taxonomists for standard genome sequencing and annotation.</title>
        <authorList>
            <consortium name="The Broad Institute Genomics Platform"/>
            <consortium name="The Broad Institute Genome Sequencing Center for Infectious Disease"/>
            <person name="Wu L."/>
            <person name="Ma J."/>
        </authorList>
    </citation>
    <scope>NUCLEOTIDE SEQUENCE [LARGE SCALE GENOMIC DNA]</scope>
    <source>
        <strain evidence="2 5">JCM 10664</strain>
    </source>
</reference>
<dbReference type="FunFam" id="3.40.50.720:FF:000084">
    <property type="entry name" value="Short-chain dehydrogenase reductase"/>
    <property type="match status" value="1"/>
</dbReference>
<proteinExistence type="predicted"/>
<dbReference type="Proteomes" id="UP001500220">
    <property type="component" value="Unassembled WGS sequence"/>
</dbReference>
<dbReference type="Proteomes" id="UP000597989">
    <property type="component" value="Unassembled WGS sequence"/>
</dbReference>
<evidence type="ECO:0000313" key="2">
    <source>
        <dbReference type="EMBL" id="GAA0517220.1"/>
    </source>
</evidence>
<dbReference type="Pfam" id="PF13561">
    <property type="entry name" value="adh_short_C2"/>
    <property type="match status" value="1"/>
</dbReference>